<proteinExistence type="predicted"/>
<dbReference type="Pfam" id="PF12833">
    <property type="entry name" value="HTH_18"/>
    <property type="match status" value="1"/>
</dbReference>
<protein>
    <submittedName>
        <fullName evidence="3">Helix-turn-helix transcriptional regulator</fullName>
    </submittedName>
</protein>
<dbReference type="InterPro" id="IPR032687">
    <property type="entry name" value="AraC-type_N"/>
</dbReference>
<accession>A0ABS6MLB6</accession>
<dbReference type="PROSITE" id="PS01124">
    <property type="entry name" value="HTH_ARAC_FAMILY_2"/>
    <property type="match status" value="1"/>
</dbReference>
<keyword evidence="1" id="KW-0238">DNA-binding</keyword>
<dbReference type="Pfam" id="PF12625">
    <property type="entry name" value="Arabinose_bd"/>
    <property type="match status" value="1"/>
</dbReference>
<evidence type="ECO:0000256" key="1">
    <source>
        <dbReference type="ARBA" id="ARBA00023125"/>
    </source>
</evidence>
<dbReference type="PANTHER" id="PTHR47894:SF1">
    <property type="entry name" value="HTH-TYPE TRANSCRIPTIONAL REGULATOR VQSM"/>
    <property type="match status" value="1"/>
</dbReference>
<dbReference type="Proteomes" id="UP000704611">
    <property type="component" value="Unassembled WGS sequence"/>
</dbReference>
<keyword evidence="4" id="KW-1185">Reference proteome</keyword>
<dbReference type="InterPro" id="IPR018060">
    <property type="entry name" value="HTH_AraC"/>
</dbReference>
<dbReference type="EMBL" id="JAHRID010000003">
    <property type="protein sequence ID" value="MBV2129086.1"/>
    <property type="molecule type" value="Genomic_DNA"/>
</dbReference>
<name>A0ABS6MLB6_9GAMM</name>
<gene>
    <name evidence="3" type="ORF">KQY15_08275</name>
</gene>
<reference evidence="3 4" key="1">
    <citation type="submission" date="2021-06" db="EMBL/GenBank/DDBJ databases">
        <title>Rheinheimera indica sp. nov., isolated from deep-sea sediment.</title>
        <authorList>
            <person name="Wang Z."/>
            <person name="Zhang X.-Y."/>
        </authorList>
    </citation>
    <scope>NUCLEOTIDE SEQUENCE [LARGE SCALE GENOMIC DNA]</scope>
    <source>
        <strain evidence="3 4">SM2107</strain>
    </source>
</reference>
<organism evidence="3 4">
    <name type="scientific">Arsukibacterium indicum</name>
    <dbReference type="NCBI Taxonomy" id="2848612"/>
    <lineage>
        <taxon>Bacteria</taxon>
        <taxon>Pseudomonadati</taxon>
        <taxon>Pseudomonadota</taxon>
        <taxon>Gammaproteobacteria</taxon>
        <taxon>Chromatiales</taxon>
        <taxon>Chromatiaceae</taxon>
        <taxon>Arsukibacterium</taxon>
    </lineage>
</organism>
<dbReference type="SMART" id="SM00342">
    <property type="entry name" value="HTH_ARAC"/>
    <property type="match status" value="1"/>
</dbReference>
<comment type="caution">
    <text evidence="3">The sequence shown here is derived from an EMBL/GenBank/DDBJ whole genome shotgun (WGS) entry which is preliminary data.</text>
</comment>
<feature type="domain" description="HTH araC/xylS-type" evidence="2">
    <location>
        <begin position="238"/>
        <end position="339"/>
    </location>
</feature>
<dbReference type="RefSeq" id="WP_217668713.1">
    <property type="nucleotide sequence ID" value="NZ_JAHRID010000003.1"/>
</dbReference>
<dbReference type="PANTHER" id="PTHR47894">
    <property type="entry name" value="HTH-TYPE TRANSCRIPTIONAL REGULATOR GADX"/>
    <property type="match status" value="1"/>
</dbReference>
<evidence type="ECO:0000259" key="2">
    <source>
        <dbReference type="PROSITE" id="PS01124"/>
    </source>
</evidence>
<evidence type="ECO:0000313" key="3">
    <source>
        <dbReference type="EMBL" id="MBV2129086.1"/>
    </source>
</evidence>
<evidence type="ECO:0000313" key="4">
    <source>
        <dbReference type="Proteomes" id="UP000704611"/>
    </source>
</evidence>
<sequence length="343" mass="39359">MPARSFSYQDKVLLLQHGSTELLALAQRRGALLHKLLSGTNIFEQDLHRPHGRLHHADWLKLLQNCQQQVSSPELPFLLGDALLNSSYISLCKSLQYARNLRQALTQLYYFRHQLFPGIFAKAYQTQQQLVIELHPALGFANQHTFMLATVFSLLVSLLKQQLGTLTGVTIRLQQDVPENLLQQQFYWGCTVSFNQYCDSLSIPLPLCYQTFTDADPVKFRAAKRTCLQLNRVLSPQRGLLECIYTLQQRALPVLLTQQHVADALGLSGSSLKRQLRQHHTNFANLIDQVRRDAARKVLQQGNCSNRQLAMMLGYSDEHNFRRAFKRWTGFIPSDYKSVFNFN</sequence>